<evidence type="ECO:0000256" key="1">
    <source>
        <dbReference type="ARBA" id="ARBA00004141"/>
    </source>
</evidence>
<evidence type="ECO:0000259" key="7">
    <source>
        <dbReference type="PROSITE" id="PS50850"/>
    </source>
</evidence>
<evidence type="ECO:0000256" key="5">
    <source>
        <dbReference type="SAM" id="MobiDB-lite"/>
    </source>
</evidence>
<dbReference type="Pfam" id="PF00083">
    <property type="entry name" value="Sugar_tr"/>
    <property type="match status" value="1"/>
</dbReference>
<evidence type="ECO:0000313" key="9">
    <source>
        <dbReference type="Proteomes" id="UP001357485"/>
    </source>
</evidence>
<evidence type="ECO:0000256" key="2">
    <source>
        <dbReference type="ARBA" id="ARBA00022692"/>
    </source>
</evidence>
<comment type="caution">
    <text evidence="8">The sequence shown here is derived from an EMBL/GenBank/DDBJ whole genome shotgun (WGS) entry which is preliminary data.</text>
</comment>
<proteinExistence type="predicted"/>
<protein>
    <submittedName>
        <fullName evidence="8">Hexose transporter hxt5</fullName>
    </submittedName>
</protein>
<evidence type="ECO:0000256" key="6">
    <source>
        <dbReference type="SAM" id="Phobius"/>
    </source>
</evidence>
<accession>A0ABR0M293</accession>
<evidence type="ECO:0000313" key="8">
    <source>
        <dbReference type="EMBL" id="KAK5277278.1"/>
    </source>
</evidence>
<organism evidence="8 9">
    <name type="scientific">Cryomyces antarcticus</name>
    <dbReference type="NCBI Taxonomy" id="329879"/>
    <lineage>
        <taxon>Eukaryota</taxon>
        <taxon>Fungi</taxon>
        <taxon>Dikarya</taxon>
        <taxon>Ascomycota</taxon>
        <taxon>Pezizomycotina</taxon>
        <taxon>Dothideomycetes</taxon>
        <taxon>Dothideomycetes incertae sedis</taxon>
        <taxon>Cryomyces</taxon>
    </lineage>
</organism>
<dbReference type="EMBL" id="JAVRRA010002738">
    <property type="protein sequence ID" value="KAK5277278.1"/>
    <property type="molecule type" value="Genomic_DNA"/>
</dbReference>
<keyword evidence="4 6" id="KW-0472">Membrane</keyword>
<feature type="domain" description="Major facilitator superfamily (MFS) profile" evidence="7">
    <location>
        <begin position="55"/>
        <end position="110"/>
    </location>
</feature>
<feature type="non-terminal residue" evidence="8">
    <location>
        <position position="110"/>
    </location>
</feature>
<evidence type="ECO:0000256" key="3">
    <source>
        <dbReference type="ARBA" id="ARBA00022989"/>
    </source>
</evidence>
<comment type="subcellular location">
    <subcellularLocation>
        <location evidence="1">Membrane</location>
        <topology evidence="1">Multi-pass membrane protein</topology>
    </subcellularLocation>
</comment>
<dbReference type="PROSITE" id="PS50850">
    <property type="entry name" value="MFS"/>
    <property type="match status" value="1"/>
</dbReference>
<name>A0ABR0M293_9PEZI</name>
<feature type="region of interest" description="Disordered" evidence="5">
    <location>
        <begin position="1"/>
        <end position="42"/>
    </location>
</feature>
<keyword evidence="3 6" id="KW-1133">Transmembrane helix</keyword>
<keyword evidence="2 6" id="KW-0812">Transmembrane</keyword>
<dbReference type="Proteomes" id="UP001357485">
    <property type="component" value="Unassembled WGS sequence"/>
</dbReference>
<dbReference type="InterPro" id="IPR036259">
    <property type="entry name" value="MFS_trans_sf"/>
</dbReference>
<dbReference type="Gene3D" id="1.20.1250.20">
    <property type="entry name" value="MFS general substrate transporter like domains"/>
    <property type="match status" value="1"/>
</dbReference>
<evidence type="ECO:0000256" key="4">
    <source>
        <dbReference type="ARBA" id="ARBA00023136"/>
    </source>
</evidence>
<feature type="compositionally biased region" description="Polar residues" evidence="5">
    <location>
        <begin position="22"/>
        <end position="33"/>
    </location>
</feature>
<keyword evidence="9" id="KW-1185">Reference proteome</keyword>
<reference evidence="8 9" key="1">
    <citation type="submission" date="2023-08" db="EMBL/GenBank/DDBJ databases">
        <title>Black Yeasts Isolated from many extreme environments.</title>
        <authorList>
            <person name="Coleine C."/>
            <person name="Stajich J.E."/>
            <person name="Selbmann L."/>
        </authorList>
    </citation>
    <scope>NUCLEOTIDE SEQUENCE [LARGE SCALE GENOMIC DNA]</scope>
    <source>
        <strain evidence="8 9">CCFEE 536</strain>
    </source>
</reference>
<feature type="transmembrane region" description="Helical" evidence="6">
    <location>
        <begin position="48"/>
        <end position="68"/>
    </location>
</feature>
<gene>
    <name evidence="8" type="primary">HXT5_4</name>
    <name evidence="8" type="ORF">LTR16_009996</name>
</gene>
<dbReference type="InterPro" id="IPR005828">
    <property type="entry name" value="MFS_sugar_transport-like"/>
</dbReference>
<sequence>MSRLNGGDSASLPPTGDVVASGNATNARAQSPASPDPEKADTSPAHIMNLRVLIMLVLVSMGGFIFGYDTGQISGFLEMPDFLRRFSDSSNPKTGGPGVSNVRSGLIVAL</sequence>
<dbReference type="InterPro" id="IPR020846">
    <property type="entry name" value="MFS_dom"/>
</dbReference>